<organism evidence="2 3">
    <name type="scientific">Thermosynechococcus sichuanensis E542</name>
    <dbReference type="NCBI Taxonomy" id="2016101"/>
    <lineage>
        <taxon>Bacteria</taxon>
        <taxon>Bacillati</taxon>
        <taxon>Cyanobacteriota</taxon>
        <taxon>Cyanophyceae</taxon>
        <taxon>Acaryochloridales</taxon>
        <taxon>Thermosynechococcaceae</taxon>
        <taxon>Thermosynechococcus</taxon>
        <taxon>Thermosynechococcus sichuanensis</taxon>
    </lineage>
</organism>
<dbReference type="SUPFAM" id="SSF52540">
    <property type="entry name" value="P-loop containing nucleoside triphosphate hydrolases"/>
    <property type="match status" value="1"/>
</dbReference>
<dbReference type="AlphaFoldDB" id="A0A3B7MFL2"/>
<evidence type="ECO:0000313" key="3">
    <source>
        <dbReference type="Proteomes" id="UP000261812"/>
    </source>
</evidence>
<protein>
    <submittedName>
        <fullName evidence="2">ParA family protein</fullName>
    </submittedName>
</protein>
<sequence length="288" mass="32742">MKVITIYHNKGGVGKTTVAVNLAAALRRQRQRVLLIDIDSQANTTFAVGLMKFFSEEDDTLRDANILHILKDEYSIREVVRRSDSFNDPEIDVIPAHIDLVDIDVAEELRGIDLIHTSLLKKLQEARDNYDLVIIDAPPALDTYAQIALIASDYLMIPSDFRPFANQGLKYVKAFVDFINQEFSGIRAKFGKNQLQIVGVLPSKIHGRTCNSLGFRNLQEKIANKYDLRIMETIIKENADLAHSLHRVVTIDGDEIPEPQSIFKYDRNSDSARQFKNLAEELIWLTMK</sequence>
<name>A0A3B7MFL2_9CYAN</name>
<evidence type="ECO:0000259" key="1">
    <source>
        <dbReference type="Pfam" id="PF13614"/>
    </source>
</evidence>
<reference evidence="3" key="1">
    <citation type="submission" date="2018-09" db="EMBL/GenBank/DDBJ databases">
        <title>Complete genome sequence of thermophilic cyanobacteria strain Thermosynechococcus elongatus PKUAC-SCTE542.</title>
        <authorList>
            <person name="Liang Y."/>
            <person name="Tang J."/>
            <person name="Daroch M."/>
        </authorList>
    </citation>
    <scope>NUCLEOTIDE SEQUENCE [LARGE SCALE GENOMIC DNA]</scope>
    <source>
        <strain evidence="3">E542</strain>
    </source>
</reference>
<evidence type="ECO:0000313" key="2">
    <source>
        <dbReference type="EMBL" id="AXY68194.1"/>
    </source>
</evidence>
<accession>A0A3B7MFL2</accession>
<dbReference type="Gene3D" id="3.40.50.300">
    <property type="entry name" value="P-loop containing nucleotide triphosphate hydrolases"/>
    <property type="match status" value="1"/>
</dbReference>
<dbReference type="KEGG" id="tsq:D3A95_09120"/>
<dbReference type="CDD" id="cd02042">
    <property type="entry name" value="ParAB_family"/>
    <property type="match status" value="1"/>
</dbReference>
<dbReference type="EMBL" id="CP032152">
    <property type="protein sequence ID" value="AXY68194.1"/>
    <property type="molecule type" value="Genomic_DNA"/>
</dbReference>
<dbReference type="InterPro" id="IPR050678">
    <property type="entry name" value="DNA_Partitioning_ATPase"/>
</dbReference>
<dbReference type="RefSeq" id="WP_181494724.1">
    <property type="nucleotide sequence ID" value="NZ_CP032152.1"/>
</dbReference>
<gene>
    <name evidence="2" type="ORF">D3A95_09120</name>
</gene>
<dbReference type="Pfam" id="PF13614">
    <property type="entry name" value="AAA_31"/>
    <property type="match status" value="1"/>
</dbReference>
<dbReference type="InterPro" id="IPR025669">
    <property type="entry name" value="AAA_dom"/>
</dbReference>
<dbReference type="PANTHER" id="PTHR13696">
    <property type="entry name" value="P-LOOP CONTAINING NUCLEOSIDE TRIPHOSPHATE HYDROLASE"/>
    <property type="match status" value="1"/>
</dbReference>
<keyword evidence="3" id="KW-1185">Reference proteome</keyword>
<dbReference type="Proteomes" id="UP000261812">
    <property type="component" value="Chromosome"/>
</dbReference>
<dbReference type="PANTHER" id="PTHR13696:SF99">
    <property type="entry name" value="COBYRINIC ACID AC-DIAMIDE SYNTHASE"/>
    <property type="match status" value="1"/>
</dbReference>
<proteinExistence type="predicted"/>
<feature type="domain" description="AAA" evidence="1">
    <location>
        <begin position="1"/>
        <end position="182"/>
    </location>
</feature>
<dbReference type="InterPro" id="IPR027417">
    <property type="entry name" value="P-loop_NTPase"/>
</dbReference>